<feature type="region of interest" description="Disordered" evidence="1">
    <location>
        <begin position="91"/>
        <end position="111"/>
    </location>
</feature>
<feature type="compositionally biased region" description="Basic and acidic residues" evidence="1">
    <location>
        <begin position="94"/>
        <end position="111"/>
    </location>
</feature>
<keyword evidence="4" id="KW-1185">Reference proteome</keyword>
<dbReference type="RefSeq" id="WP_221298320.1">
    <property type="nucleotide sequence ID" value="NZ_BMUP01000001.1"/>
</dbReference>
<protein>
    <recommendedName>
        <fullName evidence="2">Transposase IS4-like domain-containing protein</fullName>
    </recommendedName>
</protein>
<dbReference type="EMBL" id="JACHXE010000001">
    <property type="protein sequence ID" value="MBB3073676.1"/>
    <property type="molecule type" value="Genomic_DNA"/>
</dbReference>
<dbReference type="AlphaFoldDB" id="A0A7W4ZJJ5"/>
<evidence type="ECO:0000256" key="1">
    <source>
        <dbReference type="SAM" id="MobiDB-lite"/>
    </source>
</evidence>
<sequence length="111" mass="12011">MDWTSAIVDAASVHAKMGGPLTGPNPADRGKKGSKRHVLSDAQDIPLAVAVSGANMHDSLALKPLIRGIPAVRSRRGPRRRRPVKLWLSCGHHPAFDEDGHERGERSSHQT</sequence>
<feature type="region of interest" description="Disordered" evidence="1">
    <location>
        <begin position="13"/>
        <end position="37"/>
    </location>
</feature>
<name>A0A7W4ZJJ5_9ACTN</name>
<reference evidence="3 4" key="1">
    <citation type="submission" date="2020-08" db="EMBL/GenBank/DDBJ databases">
        <title>Genomic Encyclopedia of Type Strains, Phase III (KMG-III): the genomes of soil and plant-associated and newly described type strains.</title>
        <authorList>
            <person name="Whitman W."/>
        </authorList>
    </citation>
    <scope>NUCLEOTIDE SEQUENCE [LARGE SCALE GENOMIC DNA]</scope>
    <source>
        <strain evidence="3 4">CECT 3237</strain>
    </source>
</reference>
<evidence type="ECO:0000259" key="2">
    <source>
        <dbReference type="Pfam" id="PF01609"/>
    </source>
</evidence>
<organism evidence="3 4">
    <name type="scientific">Streptomyces violarus</name>
    <dbReference type="NCBI Taxonomy" id="67380"/>
    <lineage>
        <taxon>Bacteria</taxon>
        <taxon>Bacillati</taxon>
        <taxon>Actinomycetota</taxon>
        <taxon>Actinomycetes</taxon>
        <taxon>Kitasatosporales</taxon>
        <taxon>Streptomycetaceae</taxon>
        <taxon>Streptomyces</taxon>
    </lineage>
</organism>
<dbReference type="InterPro" id="IPR002559">
    <property type="entry name" value="Transposase_11"/>
</dbReference>
<gene>
    <name evidence="3" type="ORF">FHS41_000145</name>
</gene>
<feature type="domain" description="Transposase IS4-like" evidence="2">
    <location>
        <begin position="7"/>
        <end position="72"/>
    </location>
</feature>
<dbReference type="Proteomes" id="UP000572907">
    <property type="component" value="Unassembled WGS sequence"/>
</dbReference>
<evidence type="ECO:0000313" key="4">
    <source>
        <dbReference type="Proteomes" id="UP000572907"/>
    </source>
</evidence>
<proteinExistence type="predicted"/>
<dbReference type="Pfam" id="PF01609">
    <property type="entry name" value="DDE_Tnp_1"/>
    <property type="match status" value="1"/>
</dbReference>
<dbReference type="GO" id="GO:0003677">
    <property type="term" value="F:DNA binding"/>
    <property type="evidence" value="ECO:0007669"/>
    <property type="project" value="InterPro"/>
</dbReference>
<dbReference type="GO" id="GO:0006313">
    <property type="term" value="P:DNA transposition"/>
    <property type="evidence" value="ECO:0007669"/>
    <property type="project" value="InterPro"/>
</dbReference>
<comment type="caution">
    <text evidence="3">The sequence shown here is derived from an EMBL/GenBank/DDBJ whole genome shotgun (WGS) entry which is preliminary data.</text>
</comment>
<accession>A0A7W4ZJJ5</accession>
<evidence type="ECO:0000313" key="3">
    <source>
        <dbReference type="EMBL" id="MBB3073676.1"/>
    </source>
</evidence>
<dbReference type="GO" id="GO:0004803">
    <property type="term" value="F:transposase activity"/>
    <property type="evidence" value="ECO:0007669"/>
    <property type="project" value="InterPro"/>
</dbReference>